<feature type="transmembrane region" description="Helical" evidence="1">
    <location>
        <begin position="44"/>
        <end position="66"/>
    </location>
</feature>
<evidence type="ECO:0000256" key="1">
    <source>
        <dbReference type="SAM" id="Phobius"/>
    </source>
</evidence>
<name>A0ABM8JQI4_9MOLU</name>
<keyword evidence="1" id="KW-0472">Membrane</keyword>
<sequence>MEEVAKLEENNVNVENNYSSNLANQNKSILKFIKRKIFIEKIRSTFLILIGLGFAIISSFFIYVYFFAKNKGYSLDSIQTLSSLLPKELNFLNPIIGSIKIQLIPNLYLLIFIFITSIFVLFYGIYDLKKIIGEKNNYIINQNNIDNKIPSFIIIFYRKMIVRKIILNWITGFVFLFGLLFFGILFFLNNQYDNGNKDFYIGFWKLFSLKNLDSEINITLIILIVVYSVNIFSLIITKKNKNDIIKNFGYEVISSEEIENLKKKTNKICLIIFLSIITILFFLIFVLLRKKIIIYNSQIK</sequence>
<evidence type="ECO:0000313" key="2">
    <source>
        <dbReference type="EMBL" id="BET39569.1"/>
    </source>
</evidence>
<keyword evidence="1" id="KW-1133">Transmembrane helix</keyword>
<keyword evidence="2" id="KW-0614">Plasmid</keyword>
<feature type="transmembrane region" description="Helical" evidence="1">
    <location>
        <begin position="107"/>
        <end position="126"/>
    </location>
</feature>
<dbReference type="NCBIfam" id="NF045846">
    <property type="entry name" value="MSC0882_dom"/>
    <property type="match status" value="1"/>
</dbReference>
<evidence type="ECO:0000313" key="3">
    <source>
        <dbReference type="Proteomes" id="UP001473424"/>
    </source>
</evidence>
<protein>
    <recommendedName>
        <fullName evidence="4">Transmembrane protein</fullName>
    </recommendedName>
</protein>
<reference evidence="3" key="1">
    <citation type="journal article" date="2024" name="FEMS Microbiol. Lett.">
        <title>Genomic insights into Spiroplasma endosymbionts that induce male-killing and protective phenotypes in the pea aphid.</title>
        <authorList>
            <person name="Arai H."/>
            <person name="Legeai F."/>
            <person name="Kageyama D."/>
            <person name="Sugio A."/>
            <person name="Simon J.C."/>
        </authorList>
    </citation>
    <scope>NUCLEOTIDE SEQUENCE [LARGE SCALE GENOMIC DNA]</scope>
    <source>
        <strain evidence="3">sAp269</strain>
        <plasmid evidence="3">pSAP_1</plasmid>
    </source>
</reference>
<dbReference type="EMBL" id="AP028956">
    <property type="protein sequence ID" value="BET39569.1"/>
    <property type="molecule type" value="Genomic_DNA"/>
</dbReference>
<feature type="transmembrane region" description="Helical" evidence="1">
    <location>
        <begin position="216"/>
        <end position="236"/>
    </location>
</feature>
<accession>A0ABM8JQI4</accession>
<dbReference type="Proteomes" id="UP001473424">
    <property type="component" value="Plasmid pSAP_1"/>
</dbReference>
<feature type="transmembrane region" description="Helical" evidence="1">
    <location>
        <begin position="166"/>
        <end position="188"/>
    </location>
</feature>
<organism evidence="2 3">
    <name type="scientific">Spiroplasma ixodetis</name>
    <dbReference type="NCBI Taxonomy" id="2141"/>
    <lineage>
        <taxon>Bacteria</taxon>
        <taxon>Bacillati</taxon>
        <taxon>Mycoplasmatota</taxon>
        <taxon>Mollicutes</taxon>
        <taxon>Entomoplasmatales</taxon>
        <taxon>Spiroplasmataceae</taxon>
        <taxon>Spiroplasma</taxon>
    </lineage>
</organism>
<keyword evidence="1" id="KW-0812">Transmembrane</keyword>
<feature type="transmembrane region" description="Helical" evidence="1">
    <location>
        <begin position="268"/>
        <end position="288"/>
    </location>
</feature>
<keyword evidence="3" id="KW-1185">Reference proteome</keyword>
<evidence type="ECO:0008006" key="4">
    <source>
        <dbReference type="Google" id="ProtNLM"/>
    </source>
</evidence>
<dbReference type="RefSeq" id="WP_353307312.1">
    <property type="nucleotide sequence ID" value="NZ_AP028956.1"/>
</dbReference>
<gene>
    <name evidence="2" type="ORF">SAP269_21580</name>
</gene>
<proteinExistence type="predicted"/>
<dbReference type="InterPro" id="IPR059214">
    <property type="entry name" value="MSC_0882-like"/>
</dbReference>
<geneLocation type="plasmid" evidence="2 3">
    <name>pSAP_1</name>
</geneLocation>